<dbReference type="PATRIC" id="fig|1276258.3.peg.770"/>
<dbReference type="Proteomes" id="UP000018550">
    <property type="component" value="Chromosome"/>
</dbReference>
<accession>V5RJG5</accession>
<dbReference type="AlphaFoldDB" id="V5RJG5"/>
<dbReference type="HOGENOM" id="CLU_120495_0_0_14"/>
<gene>
    <name evidence="1" type="ORF">SAPIS_v1c07580</name>
</gene>
<proteinExistence type="predicted"/>
<organism evidence="1 2">
    <name type="scientific">Spiroplasma apis B31</name>
    <dbReference type="NCBI Taxonomy" id="1276258"/>
    <lineage>
        <taxon>Bacteria</taxon>
        <taxon>Bacillati</taxon>
        <taxon>Mycoplasmatota</taxon>
        <taxon>Mollicutes</taxon>
        <taxon>Entomoplasmatales</taxon>
        <taxon>Spiroplasmataceae</taxon>
        <taxon>Spiroplasma</taxon>
    </lineage>
</organism>
<dbReference type="RefSeq" id="WP_023789857.1">
    <property type="nucleotide sequence ID" value="NC_022998.1"/>
</dbReference>
<sequence>MDNILEKFNQKFNQKLNRFRIHDINLNWYFEGLPSIINVNNLYSIVNAIFKSEMNKVEEDDIKNKIICLRNCFIDNFDNNLKLLELYKNSNEHIIDNYLTQYYVLLKTFINESLLVYIFHNKIHSDVIYKNTYVDVDDFYNIKKAELHLQVLKIRKIFVRSVVTLSEELSKLVTDLDESINNQKSLIKKLLKKII</sequence>
<dbReference type="EMBL" id="CP006682">
    <property type="protein sequence ID" value="AHB36603.1"/>
    <property type="molecule type" value="Genomic_DNA"/>
</dbReference>
<dbReference type="STRING" id="1276258.SAPIS_v1c07580"/>
<reference evidence="1 2" key="1">
    <citation type="journal article" date="2014" name="Genome Announc.">
        <title>Complete Genome Sequence of Spiroplasma apis B31T (ATCC 33834), a Bacterium Associated with May Disease of Honeybees (Apis mellifera).</title>
        <authorList>
            <person name="Ku C."/>
            <person name="Lo W.S."/>
            <person name="Chen L.L."/>
            <person name="Kuo C.H."/>
        </authorList>
    </citation>
    <scope>NUCLEOTIDE SEQUENCE [LARGE SCALE GENOMIC DNA]</scope>
    <source>
        <strain evidence="1">B31</strain>
    </source>
</reference>
<keyword evidence="2" id="KW-1185">Reference proteome</keyword>
<name>V5RJG5_SPIAP</name>
<dbReference type="KEGG" id="sapi:SAPIS_v1c07580"/>
<evidence type="ECO:0000313" key="2">
    <source>
        <dbReference type="Proteomes" id="UP000018550"/>
    </source>
</evidence>
<dbReference type="OrthoDB" id="389767at2"/>
<evidence type="ECO:0000313" key="1">
    <source>
        <dbReference type="EMBL" id="AHB36603.1"/>
    </source>
</evidence>
<protein>
    <submittedName>
        <fullName evidence="1">Uncharacterized protein</fullName>
    </submittedName>
</protein>